<feature type="transmembrane region" description="Helical" evidence="1">
    <location>
        <begin position="629"/>
        <end position="646"/>
    </location>
</feature>
<reference evidence="4 5" key="1">
    <citation type="journal article" date="2019" name="Emerg. Microbes Infect.">
        <title>Comprehensive subspecies identification of 175 nontuberculous mycobacteria species based on 7547 genomic profiles.</title>
        <authorList>
            <person name="Matsumoto Y."/>
            <person name="Kinjo T."/>
            <person name="Motooka D."/>
            <person name="Nabeya D."/>
            <person name="Jung N."/>
            <person name="Uechi K."/>
            <person name="Horii T."/>
            <person name="Iida T."/>
            <person name="Fujita J."/>
            <person name="Nakamura S."/>
        </authorList>
    </citation>
    <scope>NUCLEOTIDE SEQUENCE [LARGE SCALE GENOMIC DNA]</scope>
    <source>
        <strain evidence="4 5">JCM 6375</strain>
    </source>
</reference>
<sequence length="773" mass="85322">MHYLGALAAGHVVLPVDARRDHAAIDATYCPDIVIDDQGIHHRHHDRRPLHDDLALLMSTSGTTGSPKLVRLSQQNLLANAAVIAEYLGIRETDRAATTLPMSYCYGLSVIHSHLLVGAALILTDRSVVDDEFWELFRRHRGTSFAGVPYTFELLESIGFHASDLPHLRYVTQAGGRMPPERVRRFAELARDADFELFVMYGATEATARMSYLPPELALSRPNSIGRPIPGGSFTIEPVDDWPDDDTGELVYRGPNVMMGYAHGPDDLELGKTVETLRTGDIARRCPDGLYEVVGRNSRFVKMYGLRIDLGQVEAALRTEGMHAFCTSDDDRILVAAAGRHDDREIQRVTAEAAGVPAGAVRAVAVDELPLLPSGKPDYETVRRLTQRNEQTQATDLRGLFADVLQIDAATIDPDASFIDLGGNSLSYVMMTVRLERAIGQLPSDWQRMPIRELETISKPPRRSWLATLETSVALRAAAIVLIVGTHAELFELWGGAHLLLGIAGYNFGRFCLTPAPRNDRVRHLGSTIAWIAVPSVLWVMIALLLTDHYTWTNLLLANKFLGPDDSMTAGRLWFVEVLVWTLVVLALVFWLPLVDRLERRLPFTVAVVFLVIGLALRYDVLGLNFGRDAWFTMLAFWFFAIGWAASKATTTLQRVAVSVVLIVSVHGYFGNTLREVIVTGGLLLLIWLPTIRFPSVLTVAVGVLAEASLYTYLVHYQVYALFDGHPAIGVLASLTVGVLLTYLVTVLRRSLRGRFSSSSSDASRPGAVVSRT</sequence>
<gene>
    <name evidence="4" type="ORF">MMOR_42600</name>
</gene>
<keyword evidence="1" id="KW-0472">Membrane</keyword>
<organism evidence="4 5">
    <name type="scientific">Mycolicibacterium moriokaense</name>
    <dbReference type="NCBI Taxonomy" id="39691"/>
    <lineage>
        <taxon>Bacteria</taxon>
        <taxon>Bacillati</taxon>
        <taxon>Actinomycetota</taxon>
        <taxon>Actinomycetes</taxon>
        <taxon>Mycobacteriales</taxon>
        <taxon>Mycobacteriaceae</taxon>
        <taxon>Mycolicibacterium</taxon>
    </lineage>
</organism>
<dbReference type="InterPro" id="IPR036736">
    <property type="entry name" value="ACP-like_sf"/>
</dbReference>
<feature type="domain" description="AMP-dependent synthetase/ligase" evidence="2">
    <location>
        <begin position="45"/>
        <end position="261"/>
    </location>
</feature>
<feature type="transmembrane region" description="Helical" evidence="1">
    <location>
        <begin position="726"/>
        <end position="748"/>
    </location>
</feature>
<evidence type="ECO:0000259" key="2">
    <source>
        <dbReference type="Pfam" id="PF00501"/>
    </source>
</evidence>
<dbReference type="PANTHER" id="PTHR43767">
    <property type="entry name" value="LONG-CHAIN-FATTY-ACID--COA LIGASE"/>
    <property type="match status" value="1"/>
</dbReference>
<feature type="transmembrane region" description="Helical" evidence="1">
    <location>
        <begin position="600"/>
        <end position="617"/>
    </location>
</feature>
<feature type="transmembrane region" description="Helical" evidence="1">
    <location>
        <begin position="573"/>
        <end position="594"/>
    </location>
</feature>
<feature type="domain" description="Carrier" evidence="3">
    <location>
        <begin position="397"/>
        <end position="440"/>
    </location>
</feature>
<feature type="transmembrane region" description="Helical" evidence="1">
    <location>
        <begin position="529"/>
        <end position="552"/>
    </location>
</feature>
<proteinExistence type="predicted"/>
<dbReference type="InterPro" id="IPR042099">
    <property type="entry name" value="ANL_N_sf"/>
</dbReference>
<dbReference type="AlphaFoldDB" id="A0AAD1HEV1"/>
<dbReference type="PANTHER" id="PTHR43767:SF10">
    <property type="entry name" value="SURFACTIN SYNTHASE SUBUNIT 1"/>
    <property type="match status" value="1"/>
</dbReference>
<dbReference type="EMBL" id="AP022560">
    <property type="protein sequence ID" value="BBX03324.1"/>
    <property type="molecule type" value="Genomic_DNA"/>
</dbReference>
<dbReference type="SUPFAM" id="SSF47336">
    <property type="entry name" value="ACP-like"/>
    <property type="match status" value="1"/>
</dbReference>
<evidence type="ECO:0000259" key="3">
    <source>
        <dbReference type="Pfam" id="PF00550"/>
    </source>
</evidence>
<dbReference type="InterPro" id="IPR000873">
    <property type="entry name" value="AMP-dep_synth/lig_dom"/>
</dbReference>
<feature type="transmembrane region" description="Helical" evidence="1">
    <location>
        <begin position="491"/>
        <end position="509"/>
    </location>
</feature>
<dbReference type="Proteomes" id="UP000466681">
    <property type="component" value="Chromosome"/>
</dbReference>
<dbReference type="Pfam" id="PF00550">
    <property type="entry name" value="PP-binding"/>
    <property type="match status" value="1"/>
</dbReference>
<dbReference type="Gene3D" id="1.10.1200.10">
    <property type="entry name" value="ACP-like"/>
    <property type="match status" value="1"/>
</dbReference>
<dbReference type="KEGG" id="mmor:MMOR_42600"/>
<evidence type="ECO:0000256" key="1">
    <source>
        <dbReference type="SAM" id="Phobius"/>
    </source>
</evidence>
<keyword evidence="5" id="KW-1185">Reference proteome</keyword>
<dbReference type="SUPFAM" id="SSF56801">
    <property type="entry name" value="Acetyl-CoA synthetase-like"/>
    <property type="match status" value="1"/>
</dbReference>
<evidence type="ECO:0000313" key="4">
    <source>
        <dbReference type="EMBL" id="BBX03324.1"/>
    </source>
</evidence>
<accession>A0AAD1HEV1</accession>
<dbReference type="Gene3D" id="3.40.50.12780">
    <property type="entry name" value="N-terminal domain of ligase-like"/>
    <property type="match status" value="1"/>
</dbReference>
<keyword evidence="1" id="KW-1133">Transmembrane helix</keyword>
<keyword evidence="1" id="KW-0812">Transmembrane</keyword>
<feature type="transmembrane region" description="Helical" evidence="1">
    <location>
        <begin position="683"/>
        <end position="706"/>
    </location>
</feature>
<dbReference type="Pfam" id="PF00501">
    <property type="entry name" value="AMP-binding"/>
    <property type="match status" value="1"/>
</dbReference>
<protein>
    <submittedName>
        <fullName evidence="4">AMP-dependent synthetase</fullName>
    </submittedName>
</protein>
<name>A0AAD1HEV1_9MYCO</name>
<evidence type="ECO:0000313" key="5">
    <source>
        <dbReference type="Proteomes" id="UP000466681"/>
    </source>
</evidence>
<dbReference type="InterPro" id="IPR009081">
    <property type="entry name" value="PP-bd_ACP"/>
</dbReference>
<dbReference type="InterPro" id="IPR050237">
    <property type="entry name" value="ATP-dep_AMP-bd_enzyme"/>
</dbReference>